<dbReference type="EMBL" id="CZPZ01000020">
    <property type="protein sequence ID" value="CUS36803.1"/>
    <property type="molecule type" value="Genomic_DNA"/>
</dbReference>
<proteinExistence type="predicted"/>
<protein>
    <submittedName>
        <fullName evidence="1">Uncharacterized protein</fullName>
    </submittedName>
</protein>
<evidence type="ECO:0000313" key="1">
    <source>
        <dbReference type="EMBL" id="CUS36803.1"/>
    </source>
</evidence>
<dbReference type="STRING" id="1742973.COMA2_270016"/>
<dbReference type="AlphaFoldDB" id="A0A0S4LGV7"/>
<gene>
    <name evidence="1" type="ORF">COMA2_270016</name>
</gene>
<sequence>METRFQTMIPVERLTKTLTKQLAKNLVRRSLNRRNRGKGWLPALPLS</sequence>
<reference evidence="2" key="1">
    <citation type="submission" date="2015-10" db="EMBL/GenBank/DDBJ databases">
        <authorList>
            <person name="Luecker S."/>
            <person name="Luecker S."/>
        </authorList>
    </citation>
    <scope>NUCLEOTIDE SEQUENCE [LARGE SCALE GENOMIC DNA]</scope>
</reference>
<organism evidence="1 2">
    <name type="scientific">Candidatus Nitrospira nitrificans</name>
    <dbReference type="NCBI Taxonomy" id="1742973"/>
    <lineage>
        <taxon>Bacteria</taxon>
        <taxon>Pseudomonadati</taxon>
        <taxon>Nitrospirota</taxon>
        <taxon>Nitrospiria</taxon>
        <taxon>Nitrospirales</taxon>
        <taxon>Nitrospiraceae</taxon>
        <taxon>Nitrospira</taxon>
    </lineage>
</organism>
<accession>A0A0S4LGV7</accession>
<name>A0A0S4LGV7_9BACT</name>
<evidence type="ECO:0000313" key="2">
    <source>
        <dbReference type="Proteomes" id="UP000198736"/>
    </source>
</evidence>
<keyword evidence="2" id="KW-1185">Reference proteome</keyword>
<dbReference type="Proteomes" id="UP000198736">
    <property type="component" value="Unassembled WGS sequence"/>
</dbReference>